<comment type="subcellular location">
    <subcellularLocation>
        <location evidence="5">Cytoplasm</location>
    </subcellularLocation>
</comment>
<dbReference type="AlphaFoldDB" id="A0A4S9UBW2"/>
<dbReference type="HAMAP" id="MF_03048">
    <property type="entry name" value="Urm1"/>
    <property type="match status" value="1"/>
</dbReference>
<dbReference type="Proteomes" id="UP000310121">
    <property type="component" value="Unassembled WGS sequence"/>
</dbReference>
<keyword evidence="4" id="KW-0833">Ubl conjugation pathway</keyword>
<dbReference type="InterPro" id="IPR012675">
    <property type="entry name" value="Beta-grasp_dom_sf"/>
</dbReference>
<keyword evidence="3 5" id="KW-0819">tRNA processing</keyword>
<dbReference type="Gene3D" id="3.10.20.30">
    <property type="match status" value="1"/>
</dbReference>
<evidence type="ECO:0000256" key="3">
    <source>
        <dbReference type="ARBA" id="ARBA00022694"/>
    </source>
</evidence>
<dbReference type="InterPro" id="IPR015221">
    <property type="entry name" value="Urm1"/>
</dbReference>
<dbReference type="CDD" id="cd01764">
    <property type="entry name" value="Ubl_Urm1"/>
    <property type="match status" value="1"/>
</dbReference>
<dbReference type="PANTHER" id="PTHR14986">
    <property type="entry name" value="RURM1 PROTEIN"/>
    <property type="match status" value="1"/>
</dbReference>
<protein>
    <recommendedName>
        <fullName evidence="5">Ubiquitin-related modifier 1</fullName>
    </recommendedName>
</protein>
<dbReference type="UniPathway" id="UPA00988"/>
<organism evidence="6 7">
    <name type="scientific">Aureobasidium pullulans</name>
    <name type="common">Black yeast</name>
    <name type="synonym">Pullularia pullulans</name>
    <dbReference type="NCBI Taxonomy" id="5580"/>
    <lineage>
        <taxon>Eukaryota</taxon>
        <taxon>Fungi</taxon>
        <taxon>Dikarya</taxon>
        <taxon>Ascomycota</taxon>
        <taxon>Pezizomycotina</taxon>
        <taxon>Dothideomycetes</taxon>
        <taxon>Dothideomycetidae</taxon>
        <taxon>Dothideales</taxon>
        <taxon>Saccotheciaceae</taxon>
        <taxon>Aureobasidium</taxon>
    </lineage>
</organism>
<accession>A0A4S9UBW2</accession>
<reference evidence="6 7" key="1">
    <citation type="submission" date="2018-10" db="EMBL/GenBank/DDBJ databases">
        <title>Fifty Aureobasidium pullulans genomes reveal a recombining polyextremotolerant generalist.</title>
        <authorList>
            <person name="Gostincar C."/>
            <person name="Turk M."/>
            <person name="Zajc J."/>
            <person name="Gunde-Cimerman N."/>
        </authorList>
    </citation>
    <scope>NUCLEOTIDE SEQUENCE [LARGE SCALE GENOMIC DNA]</scope>
    <source>
        <strain evidence="6 7">EXF-3844</strain>
    </source>
</reference>
<comment type="pathway">
    <text evidence="5">tRNA modification; 5-methoxycarbonylmethyl-2-thiouridine-tRNA biosynthesis.</text>
</comment>
<keyword evidence="2" id="KW-1017">Isopeptide bond</keyword>
<evidence type="ECO:0000256" key="4">
    <source>
        <dbReference type="ARBA" id="ARBA00022786"/>
    </source>
</evidence>
<evidence type="ECO:0000256" key="5">
    <source>
        <dbReference type="RuleBase" id="RU361182"/>
    </source>
</evidence>
<name>A0A4S9UBW2_AURPU</name>
<dbReference type="EMBL" id="QZBN01000913">
    <property type="protein sequence ID" value="THZ34896.1"/>
    <property type="molecule type" value="Genomic_DNA"/>
</dbReference>
<comment type="similarity">
    <text evidence="5">Belongs to the URM1 family.</text>
</comment>
<evidence type="ECO:0000256" key="2">
    <source>
        <dbReference type="ARBA" id="ARBA00022499"/>
    </source>
</evidence>
<dbReference type="Pfam" id="PF09138">
    <property type="entry name" value="Urm1"/>
    <property type="match status" value="1"/>
</dbReference>
<dbReference type="GO" id="GO:0034227">
    <property type="term" value="P:tRNA thio-modification"/>
    <property type="evidence" value="ECO:0007669"/>
    <property type="project" value="InterPro"/>
</dbReference>
<evidence type="ECO:0000313" key="7">
    <source>
        <dbReference type="Proteomes" id="UP000310121"/>
    </source>
</evidence>
<dbReference type="GO" id="GO:0005737">
    <property type="term" value="C:cytoplasm"/>
    <property type="evidence" value="ECO:0007669"/>
    <property type="project" value="UniProtKB-SubCell"/>
</dbReference>
<evidence type="ECO:0000313" key="6">
    <source>
        <dbReference type="EMBL" id="THZ34896.1"/>
    </source>
</evidence>
<proteinExistence type="inferred from homology"/>
<comment type="caution">
    <text evidence="6">The sequence shown here is derived from an EMBL/GenBank/DDBJ whole genome shotgun (WGS) entry which is preliminary data.</text>
</comment>
<dbReference type="InterPro" id="IPR016155">
    <property type="entry name" value="Mopterin_synth/thiamin_S_b"/>
</dbReference>
<sequence length="146" mass="16389">FFVPAEVSKKFRLLRSPTASLISQHPVCISTSQPSPNQTINMADTIKIDVEFTGGLELLFSNQRNHKVSLPAQDQDGEPANIAFLIKHLCENLMTDQKKELFLLDESVRPGILVLINDADWELEGEDQYELQPRDQIVFVSTLHGG</sequence>
<dbReference type="SUPFAM" id="SSF54285">
    <property type="entry name" value="MoaD/ThiS"/>
    <property type="match status" value="1"/>
</dbReference>
<evidence type="ECO:0000256" key="1">
    <source>
        <dbReference type="ARBA" id="ARBA00022490"/>
    </source>
</evidence>
<feature type="non-terminal residue" evidence="6">
    <location>
        <position position="1"/>
    </location>
</feature>
<gene>
    <name evidence="6" type="ORF">D6C90_07541</name>
</gene>
<keyword evidence="1 5" id="KW-0963">Cytoplasm</keyword>